<dbReference type="InterPro" id="IPR005198">
    <property type="entry name" value="Glyco_hydro_76"/>
</dbReference>
<keyword evidence="1" id="KW-1133">Transmembrane helix</keyword>
<name>A0A4S8KUT7_DENBC</name>
<keyword evidence="1" id="KW-0812">Transmembrane</keyword>
<dbReference type="InterPro" id="IPR008928">
    <property type="entry name" value="6-hairpin_glycosidase_sf"/>
</dbReference>
<reference evidence="2 3" key="1">
    <citation type="journal article" date="2019" name="Nat. Ecol. Evol.">
        <title>Megaphylogeny resolves global patterns of mushroom evolution.</title>
        <authorList>
            <person name="Varga T."/>
            <person name="Krizsan K."/>
            <person name="Foldi C."/>
            <person name="Dima B."/>
            <person name="Sanchez-Garcia M."/>
            <person name="Sanchez-Ramirez S."/>
            <person name="Szollosi G.J."/>
            <person name="Szarkandi J.G."/>
            <person name="Papp V."/>
            <person name="Albert L."/>
            <person name="Andreopoulos W."/>
            <person name="Angelini C."/>
            <person name="Antonin V."/>
            <person name="Barry K.W."/>
            <person name="Bougher N.L."/>
            <person name="Buchanan P."/>
            <person name="Buyck B."/>
            <person name="Bense V."/>
            <person name="Catcheside P."/>
            <person name="Chovatia M."/>
            <person name="Cooper J."/>
            <person name="Damon W."/>
            <person name="Desjardin D."/>
            <person name="Finy P."/>
            <person name="Geml J."/>
            <person name="Haridas S."/>
            <person name="Hughes K."/>
            <person name="Justo A."/>
            <person name="Karasinski D."/>
            <person name="Kautmanova I."/>
            <person name="Kiss B."/>
            <person name="Kocsube S."/>
            <person name="Kotiranta H."/>
            <person name="LaButti K.M."/>
            <person name="Lechner B.E."/>
            <person name="Liimatainen K."/>
            <person name="Lipzen A."/>
            <person name="Lukacs Z."/>
            <person name="Mihaltcheva S."/>
            <person name="Morgado L.N."/>
            <person name="Niskanen T."/>
            <person name="Noordeloos M.E."/>
            <person name="Ohm R.A."/>
            <person name="Ortiz-Santana B."/>
            <person name="Ovrebo C."/>
            <person name="Racz N."/>
            <person name="Riley R."/>
            <person name="Savchenko A."/>
            <person name="Shiryaev A."/>
            <person name="Soop K."/>
            <person name="Spirin V."/>
            <person name="Szebenyi C."/>
            <person name="Tomsovsky M."/>
            <person name="Tulloss R.E."/>
            <person name="Uehling J."/>
            <person name="Grigoriev I.V."/>
            <person name="Vagvolgyi C."/>
            <person name="Papp T."/>
            <person name="Martin F.M."/>
            <person name="Miettinen O."/>
            <person name="Hibbett D.S."/>
            <person name="Nagy L.G."/>
        </authorList>
    </citation>
    <scope>NUCLEOTIDE SEQUENCE [LARGE SCALE GENOMIC DNA]</scope>
    <source>
        <strain evidence="2 3">CBS 962.96</strain>
    </source>
</reference>
<proteinExistence type="predicted"/>
<dbReference type="GO" id="GO:0005975">
    <property type="term" value="P:carbohydrate metabolic process"/>
    <property type="evidence" value="ECO:0007669"/>
    <property type="project" value="InterPro"/>
</dbReference>
<evidence type="ECO:0000313" key="2">
    <source>
        <dbReference type="EMBL" id="THU79560.1"/>
    </source>
</evidence>
<dbReference type="AlphaFoldDB" id="A0A4S8KUT7"/>
<dbReference type="Proteomes" id="UP000297245">
    <property type="component" value="Unassembled WGS sequence"/>
</dbReference>
<dbReference type="Pfam" id="PF03663">
    <property type="entry name" value="Glyco_hydro_76"/>
    <property type="match status" value="1"/>
</dbReference>
<dbReference type="OrthoDB" id="3223195at2759"/>
<feature type="non-terminal residue" evidence="2">
    <location>
        <position position="1"/>
    </location>
</feature>
<feature type="transmembrane region" description="Helical" evidence="1">
    <location>
        <begin position="72"/>
        <end position="94"/>
    </location>
</feature>
<dbReference type="EMBL" id="ML180012">
    <property type="protein sequence ID" value="THU79560.1"/>
    <property type="molecule type" value="Genomic_DNA"/>
</dbReference>
<sequence>WGYAAMTAYHTYHENILLEYAELSWNFGWNWTLTPTGHTVNMLSTGYCNFAVSSLNKFSHIFFTTSEHSSCMAYFVAYILLLNITIVRLSALLAEATSNHTYLDAASNAADFIHNHLTNSNNIVLDGLDLNNNCAQSSSIILYNSALAVHGLAVLTSLTKNSTQEQW</sequence>
<accession>A0A4S8KUT7</accession>
<evidence type="ECO:0000256" key="1">
    <source>
        <dbReference type="SAM" id="Phobius"/>
    </source>
</evidence>
<protein>
    <submittedName>
        <fullName evidence="2">Uncharacterized protein</fullName>
    </submittedName>
</protein>
<dbReference type="Gene3D" id="1.50.10.20">
    <property type="match status" value="1"/>
</dbReference>
<organism evidence="2 3">
    <name type="scientific">Dendrothele bispora (strain CBS 962.96)</name>
    <dbReference type="NCBI Taxonomy" id="1314807"/>
    <lineage>
        <taxon>Eukaryota</taxon>
        <taxon>Fungi</taxon>
        <taxon>Dikarya</taxon>
        <taxon>Basidiomycota</taxon>
        <taxon>Agaricomycotina</taxon>
        <taxon>Agaricomycetes</taxon>
        <taxon>Agaricomycetidae</taxon>
        <taxon>Agaricales</taxon>
        <taxon>Agaricales incertae sedis</taxon>
        <taxon>Dendrothele</taxon>
    </lineage>
</organism>
<keyword evidence="3" id="KW-1185">Reference proteome</keyword>
<evidence type="ECO:0000313" key="3">
    <source>
        <dbReference type="Proteomes" id="UP000297245"/>
    </source>
</evidence>
<gene>
    <name evidence="2" type="ORF">K435DRAFT_697552</name>
</gene>
<keyword evidence="1" id="KW-0472">Membrane</keyword>
<dbReference type="SUPFAM" id="SSF48208">
    <property type="entry name" value="Six-hairpin glycosidases"/>
    <property type="match status" value="1"/>
</dbReference>